<dbReference type="OrthoDB" id="4537997at2"/>
<keyword evidence="2 5" id="KW-0808">Transferase</keyword>
<dbReference type="PANTHER" id="PTHR12684:SF2">
    <property type="entry name" value="TRNA 2'-PHOSPHOTRANSFERASE 1"/>
    <property type="match status" value="1"/>
</dbReference>
<evidence type="ECO:0000256" key="1">
    <source>
        <dbReference type="ARBA" id="ARBA00009836"/>
    </source>
</evidence>
<dbReference type="InterPro" id="IPR002745">
    <property type="entry name" value="Ptrans_KptA/Tpt1"/>
</dbReference>
<dbReference type="InterPro" id="IPR042080">
    <property type="entry name" value="RNA_2'-PTrans_N"/>
</dbReference>
<keyword evidence="7" id="KW-1185">Reference proteome</keyword>
<name>A0A1E5GKL4_9ENTE</name>
<organism evidence="6 7">
    <name type="scientific">Enterococcus termitis</name>
    <dbReference type="NCBI Taxonomy" id="332950"/>
    <lineage>
        <taxon>Bacteria</taxon>
        <taxon>Bacillati</taxon>
        <taxon>Bacillota</taxon>
        <taxon>Bacilli</taxon>
        <taxon>Lactobacillales</taxon>
        <taxon>Enterococcaceae</taxon>
        <taxon>Enterococcus</taxon>
    </lineage>
</organism>
<dbReference type="EC" id="2.7.1.-" evidence="5"/>
<evidence type="ECO:0000256" key="4">
    <source>
        <dbReference type="ARBA" id="ARBA00025212"/>
    </source>
</evidence>
<dbReference type="Proteomes" id="UP000095094">
    <property type="component" value="Unassembled WGS sequence"/>
</dbReference>
<dbReference type="EMBL" id="MIJY01000026">
    <property type="protein sequence ID" value="OEG12780.1"/>
    <property type="molecule type" value="Genomic_DNA"/>
</dbReference>
<evidence type="ECO:0000313" key="6">
    <source>
        <dbReference type="EMBL" id="OEG12780.1"/>
    </source>
</evidence>
<dbReference type="SUPFAM" id="SSF56399">
    <property type="entry name" value="ADP-ribosylation"/>
    <property type="match status" value="1"/>
</dbReference>
<dbReference type="GO" id="GO:0003950">
    <property type="term" value="F:NAD+ poly-ADP-ribosyltransferase activity"/>
    <property type="evidence" value="ECO:0007669"/>
    <property type="project" value="InterPro"/>
</dbReference>
<protein>
    <recommendedName>
        <fullName evidence="5">Probable RNA 2'-phosphotransferase</fullName>
        <ecNumber evidence="5">2.7.1.-</ecNumber>
    </recommendedName>
</protein>
<comment type="caution">
    <text evidence="6">The sequence shown here is derived from an EMBL/GenBank/DDBJ whole genome shotgun (WGS) entry which is preliminary data.</text>
</comment>
<accession>A0A1E5GKL4</accession>
<reference evidence="7" key="1">
    <citation type="submission" date="2016-09" db="EMBL/GenBank/DDBJ databases">
        <authorList>
            <person name="Gulvik C.A."/>
        </authorList>
    </citation>
    <scope>NUCLEOTIDE SEQUENCE [LARGE SCALE GENOMIC DNA]</scope>
    <source>
        <strain evidence="7">LMG 8895</strain>
    </source>
</reference>
<dbReference type="InterPro" id="IPR022928">
    <property type="entry name" value="RNA_2'-PTrans_KptA"/>
</dbReference>
<evidence type="ECO:0000313" key="7">
    <source>
        <dbReference type="Proteomes" id="UP000095094"/>
    </source>
</evidence>
<sequence>MSKKINYMKLSKEVSYALRHAPWEYELELDKNGWVPIDQLLQVFHQSNEWQNVELEDLKIMIEKSEKKRHEIKENSIRALYGHSIPMKIVKEEAIPPKFLYHGTAHDILSEIEKSGLSPMSRQYVHLSEDIETANLVGKRKDKNPIILVINTENARAKGIKFYLGNEKVWLADSVPPEFIEVYNKK</sequence>
<evidence type="ECO:0000256" key="3">
    <source>
        <dbReference type="ARBA" id="ARBA00023027"/>
    </source>
</evidence>
<comment type="similarity">
    <text evidence="1 5">Belongs to the KptA/TPT1 family.</text>
</comment>
<keyword evidence="3 5" id="KW-0520">NAD</keyword>
<evidence type="ECO:0000256" key="5">
    <source>
        <dbReference type="HAMAP-Rule" id="MF_00299"/>
    </source>
</evidence>
<comment type="function">
    <text evidence="4 5">Removes the 2'-phosphate from RNA via an intermediate in which the phosphate is ADP-ribosylated by NAD followed by a presumed transesterification to release the RNA and generate ADP-ribose 1''-2''-cyclic phosphate (APPR&gt;P). May function as an ADP-ribosylase.</text>
</comment>
<proteinExistence type="inferred from homology"/>
<evidence type="ECO:0000256" key="2">
    <source>
        <dbReference type="ARBA" id="ARBA00022679"/>
    </source>
</evidence>
<dbReference type="GO" id="GO:0006388">
    <property type="term" value="P:tRNA splicing, via endonucleolytic cleavage and ligation"/>
    <property type="evidence" value="ECO:0007669"/>
    <property type="project" value="UniProtKB-UniRule"/>
</dbReference>
<dbReference type="AlphaFoldDB" id="A0A1E5GKL4"/>
<dbReference type="PANTHER" id="PTHR12684">
    <property type="entry name" value="PUTATIVE PHOSPHOTRANSFERASE"/>
    <property type="match status" value="1"/>
</dbReference>
<dbReference type="HAMAP" id="MF_00299">
    <property type="entry name" value="KptA"/>
    <property type="match status" value="1"/>
</dbReference>
<dbReference type="RefSeq" id="WP_069663890.1">
    <property type="nucleotide sequence ID" value="NZ_JBHUJJ010000001.1"/>
</dbReference>
<gene>
    <name evidence="5" type="primary">kptA</name>
    <name evidence="6" type="ORF">BCR25_19400</name>
</gene>
<dbReference type="InterPro" id="IPR042081">
    <property type="entry name" value="RNA_2'-PTrans_C"/>
</dbReference>
<dbReference type="Gene3D" id="3.20.170.30">
    <property type="match status" value="1"/>
</dbReference>
<dbReference type="GO" id="GO:0000215">
    <property type="term" value="F:tRNA 2'-phosphotransferase activity"/>
    <property type="evidence" value="ECO:0007669"/>
    <property type="project" value="TreeGrafter"/>
</dbReference>
<dbReference type="Pfam" id="PF01885">
    <property type="entry name" value="PTS_2-RNA"/>
    <property type="match status" value="1"/>
</dbReference>
<dbReference type="Gene3D" id="1.10.10.970">
    <property type="entry name" value="RNA 2'-phosphotransferase, Tpt1/KptA family, N-terminal domain"/>
    <property type="match status" value="1"/>
</dbReference>